<proteinExistence type="predicted"/>
<accession>A0A5P8W053</accession>
<dbReference type="AlphaFoldDB" id="A0A5P8W053"/>
<dbReference type="EMBL" id="CP045226">
    <property type="protein sequence ID" value="QFS46067.1"/>
    <property type="molecule type" value="Genomic_DNA"/>
</dbReference>
<gene>
    <name evidence="1" type="ORF">GXM_03547</name>
</gene>
<name>A0A5P8W053_9NOSO</name>
<dbReference type="KEGG" id="nsh:GXM_03547"/>
<evidence type="ECO:0000313" key="2">
    <source>
        <dbReference type="Proteomes" id="UP000326678"/>
    </source>
</evidence>
<protein>
    <submittedName>
        <fullName evidence="1">Uncharacterized protein</fullName>
    </submittedName>
</protein>
<reference evidence="1 2" key="1">
    <citation type="submission" date="2019-10" db="EMBL/GenBank/DDBJ databases">
        <title>Genomic and transcriptomic insights into the perfect genentic adaptation of a filamentous nitrogen-fixing cyanobacterium to rice fields.</title>
        <authorList>
            <person name="Chen Z."/>
        </authorList>
    </citation>
    <scope>NUCLEOTIDE SEQUENCE [LARGE SCALE GENOMIC DNA]</scope>
    <source>
        <strain evidence="1">CCNUC1</strain>
    </source>
</reference>
<keyword evidence="2" id="KW-1185">Reference proteome</keyword>
<sequence>MATGLLAQAVNEVSRTAQIRNTAGRLQGSTGNHKLSFNSYPSADCSLNGNGAWGIGNGYSPLFPCSSDS</sequence>
<evidence type="ECO:0000313" key="1">
    <source>
        <dbReference type="EMBL" id="QFS46067.1"/>
    </source>
</evidence>
<organism evidence="1 2">
    <name type="scientific">Nostoc sphaeroides CCNUC1</name>
    <dbReference type="NCBI Taxonomy" id="2653204"/>
    <lineage>
        <taxon>Bacteria</taxon>
        <taxon>Bacillati</taxon>
        <taxon>Cyanobacteriota</taxon>
        <taxon>Cyanophyceae</taxon>
        <taxon>Nostocales</taxon>
        <taxon>Nostocaceae</taxon>
        <taxon>Nostoc</taxon>
    </lineage>
</organism>
<dbReference type="Proteomes" id="UP000326678">
    <property type="component" value="Chromosome Gxm1"/>
</dbReference>